<keyword evidence="1" id="KW-0808">Transferase</keyword>
<dbReference type="SUPFAM" id="SSF56112">
    <property type="entry name" value="Protein kinase-like (PK-like)"/>
    <property type="match status" value="1"/>
</dbReference>
<proteinExistence type="predicted"/>
<dbReference type="InterPro" id="IPR011009">
    <property type="entry name" value="Kinase-like_dom_sf"/>
</dbReference>
<evidence type="ECO:0000259" key="5">
    <source>
        <dbReference type="PROSITE" id="PS50011"/>
    </source>
</evidence>
<evidence type="ECO:0000256" key="4">
    <source>
        <dbReference type="ARBA" id="ARBA00022840"/>
    </source>
</evidence>
<organism evidence="6">
    <name type="scientific">Oppiella nova</name>
    <dbReference type="NCBI Taxonomy" id="334625"/>
    <lineage>
        <taxon>Eukaryota</taxon>
        <taxon>Metazoa</taxon>
        <taxon>Ecdysozoa</taxon>
        <taxon>Arthropoda</taxon>
        <taxon>Chelicerata</taxon>
        <taxon>Arachnida</taxon>
        <taxon>Acari</taxon>
        <taxon>Acariformes</taxon>
        <taxon>Sarcoptiformes</taxon>
        <taxon>Oribatida</taxon>
        <taxon>Brachypylina</taxon>
        <taxon>Oppioidea</taxon>
        <taxon>Oppiidae</taxon>
        <taxon>Oppiella</taxon>
    </lineage>
</organism>
<keyword evidence="2" id="KW-0547">Nucleotide-binding</keyword>
<keyword evidence="3" id="KW-0418">Kinase</keyword>
<dbReference type="GO" id="GO:0004672">
    <property type="term" value="F:protein kinase activity"/>
    <property type="evidence" value="ECO:0007669"/>
    <property type="project" value="InterPro"/>
</dbReference>
<accession>A0A7R9MAR0</accession>
<keyword evidence="4" id="KW-0067">ATP-binding</keyword>
<dbReference type="EMBL" id="OC924345">
    <property type="protein sequence ID" value="CAD7655458.1"/>
    <property type="molecule type" value="Genomic_DNA"/>
</dbReference>
<dbReference type="GO" id="GO:0005634">
    <property type="term" value="C:nucleus"/>
    <property type="evidence" value="ECO:0007669"/>
    <property type="project" value="TreeGrafter"/>
</dbReference>
<dbReference type="InterPro" id="IPR000719">
    <property type="entry name" value="Prot_kinase_dom"/>
</dbReference>
<dbReference type="Pfam" id="PF00069">
    <property type="entry name" value="Pkinase"/>
    <property type="match status" value="1"/>
</dbReference>
<dbReference type="PANTHER" id="PTHR11042">
    <property type="entry name" value="EUKARYOTIC TRANSLATION INITIATION FACTOR 2-ALPHA KINASE EIF2-ALPHA KINASE -RELATED"/>
    <property type="match status" value="1"/>
</dbReference>
<dbReference type="GO" id="GO:0005524">
    <property type="term" value="F:ATP binding"/>
    <property type="evidence" value="ECO:0007669"/>
    <property type="project" value="UniProtKB-KW"/>
</dbReference>
<sequence length="280" mass="32801">MEKQIESQSEVNDANKTETYQDIPISTGRLSANYVKHEETGAGSFGTVYRVHQKLFNQPFSVKEINLKNEKDLAKNVQKLAVWFQLQSEYVVKYRNHWFEKNPDTFLTLYILMDLCDHNLRHLLTAKAKRYNRQDDTTRIGDWEYLISYYLYQEILIGVDYLHKHKPKIIHSNLKPSNILVSYTHDKLMIKLGDFGLTTNHEHDQTNTAILGPPKYVSPEIRRGRKYTSKADMYSMGVICEEIFQIESLRRFQNVQDRGGFERIMQDRGSRIELGLIGEC</sequence>
<dbReference type="PROSITE" id="PS50011">
    <property type="entry name" value="PROTEIN_KINASE_DOM"/>
    <property type="match status" value="1"/>
</dbReference>
<dbReference type="AlphaFoldDB" id="A0A7R9MAR0"/>
<name>A0A7R9MAR0_9ACAR</name>
<dbReference type="Proteomes" id="UP000728032">
    <property type="component" value="Unassembled WGS sequence"/>
</dbReference>
<dbReference type="Gene3D" id="1.10.510.10">
    <property type="entry name" value="Transferase(Phosphotransferase) domain 1"/>
    <property type="match status" value="1"/>
</dbReference>
<evidence type="ECO:0000256" key="1">
    <source>
        <dbReference type="ARBA" id="ARBA00022679"/>
    </source>
</evidence>
<evidence type="ECO:0000313" key="7">
    <source>
        <dbReference type="Proteomes" id="UP000728032"/>
    </source>
</evidence>
<evidence type="ECO:0000313" key="6">
    <source>
        <dbReference type="EMBL" id="CAD7655458.1"/>
    </source>
</evidence>
<feature type="domain" description="Protein kinase" evidence="5">
    <location>
        <begin position="34"/>
        <end position="280"/>
    </location>
</feature>
<reference evidence="6" key="1">
    <citation type="submission" date="2020-11" db="EMBL/GenBank/DDBJ databases">
        <authorList>
            <person name="Tran Van P."/>
        </authorList>
    </citation>
    <scope>NUCLEOTIDE SEQUENCE</scope>
</reference>
<dbReference type="EMBL" id="CAJPVJ010009520">
    <property type="protein sequence ID" value="CAG2172645.1"/>
    <property type="molecule type" value="Genomic_DNA"/>
</dbReference>
<dbReference type="OrthoDB" id="6434949at2759"/>
<evidence type="ECO:0000256" key="3">
    <source>
        <dbReference type="ARBA" id="ARBA00022777"/>
    </source>
</evidence>
<gene>
    <name evidence="6" type="ORF">ONB1V03_LOCUS12101</name>
</gene>
<dbReference type="Gene3D" id="3.30.200.20">
    <property type="entry name" value="Phosphorylase Kinase, domain 1"/>
    <property type="match status" value="1"/>
</dbReference>
<protein>
    <recommendedName>
        <fullName evidence="5">Protein kinase domain-containing protein</fullName>
    </recommendedName>
</protein>
<keyword evidence="7" id="KW-1185">Reference proteome</keyword>
<dbReference type="GO" id="GO:0005737">
    <property type="term" value="C:cytoplasm"/>
    <property type="evidence" value="ECO:0007669"/>
    <property type="project" value="TreeGrafter"/>
</dbReference>
<dbReference type="InterPro" id="IPR050339">
    <property type="entry name" value="CC_SR_Kinase"/>
</dbReference>
<evidence type="ECO:0000256" key="2">
    <source>
        <dbReference type="ARBA" id="ARBA00022741"/>
    </source>
</evidence>